<feature type="transmembrane region" description="Helical" evidence="2">
    <location>
        <begin position="57"/>
        <end position="76"/>
    </location>
</feature>
<keyword evidence="2" id="KW-0472">Membrane</keyword>
<organism evidence="3">
    <name type="scientific">bioreactor metagenome</name>
    <dbReference type="NCBI Taxonomy" id="1076179"/>
    <lineage>
        <taxon>unclassified sequences</taxon>
        <taxon>metagenomes</taxon>
        <taxon>ecological metagenomes</taxon>
    </lineage>
</organism>
<keyword evidence="2" id="KW-1133">Transmembrane helix</keyword>
<dbReference type="EMBL" id="VSSQ01082975">
    <property type="protein sequence ID" value="MPN31453.1"/>
    <property type="molecule type" value="Genomic_DNA"/>
</dbReference>
<feature type="compositionally biased region" description="Basic residues" evidence="1">
    <location>
        <begin position="122"/>
        <end position="136"/>
    </location>
</feature>
<sequence>MSQALVLLNALSISTALTLRSDVSIIYLFLIKVPLSLFTISREVCVVQRKTARRLKWGIIVFIILIAAAVIAKVALERACKVTRRRLRECRNSEEFREPTRRRLLRRSRRCARRDLRESTRRRRWNGSTRTRRKNSRSSTAPWRRSRRCTAPTKTKRTPKPRS</sequence>
<comment type="caution">
    <text evidence="3">The sequence shown here is derived from an EMBL/GenBank/DDBJ whole genome shotgun (WGS) entry which is preliminary data.</text>
</comment>
<evidence type="ECO:0000256" key="2">
    <source>
        <dbReference type="SAM" id="Phobius"/>
    </source>
</evidence>
<proteinExistence type="predicted"/>
<gene>
    <name evidence="3" type="ORF">SDC9_178927</name>
</gene>
<evidence type="ECO:0000313" key="3">
    <source>
        <dbReference type="EMBL" id="MPN31453.1"/>
    </source>
</evidence>
<reference evidence="3" key="1">
    <citation type="submission" date="2019-08" db="EMBL/GenBank/DDBJ databases">
        <authorList>
            <person name="Kucharzyk K."/>
            <person name="Murdoch R.W."/>
            <person name="Higgins S."/>
            <person name="Loffler F."/>
        </authorList>
    </citation>
    <scope>NUCLEOTIDE SEQUENCE</scope>
</reference>
<feature type="region of interest" description="Disordered" evidence="1">
    <location>
        <begin position="122"/>
        <end position="163"/>
    </location>
</feature>
<feature type="compositionally biased region" description="Basic residues" evidence="1">
    <location>
        <begin position="144"/>
        <end position="163"/>
    </location>
</feature>
<protein>
    <submittedName>
        <fullName evidence="3">Uncharacterized protein</fullName>
    </submittedName>
</protein>
<dbReference type="AlphaFoldDB" id="A0A645H6K1"/>
<accession>A0A645H6K1</accession>
<name>A0A645H6K1_9ZZZZ</name>
<keyword evidence="2" id="KW-0812">Transmembrane</keyword>
<evidence type="ECO:0000256" key="1">
    <source>
        <dbReference type="SAM" id="MobiDB-lite"/>
    </source>
</evidence>